<dbReference type="EMBL" id="CAJJDP010000069">
    <property type="protein sequence ID" value="CAD8178070.1"/>
    <property type="molecule type" value="Genomic_DNA"/>
</dbReference>
<sequence length="207" mass="24390">MSVLCLKSISDDDDFEIIDYEQNWKTCSILIKNSANLILWQKQFEYLNHFSFQQKFEFGTQKQDIDLPIRGKQQKAELIVQDNKIFLKNKDQLPLIYQLMQGQMIQIEKVIRINQYSVNFDKERQIIQLSNGLKKSEPIQLTQSKQTLMMNGICLGVVHQGSDGEVHYQANSMQSYCQIQQNEEVELQNSQIFQLGNNEFYIQYQFN</sequence>
<dbReference type="AlphaFoldDB" id="A0A8S1VLF7"/>
<dbReference type="Proteomes" id="UP000683925">
    <property type="component" value="Unassembled WGS sequence"/>
</dbReference>
<dbReference type="OrthoDB" id="308703at2759"/>
<evidence type="ECO:0000313" key="2">
    <source>
        <dbReference type="Proteomes" id="UP000683925"/>
    </source>
</evidence>
<organism evidence="1 2">
    <name type="scientific">Paramecium octaurelia</name>
    <dbReference type="NCBI Taxonomy" id="43137"/>
    <lineage>
        <taxon>Eukaryota</taxon>
        <taxon>Sar</taxon>
        <taxon>Alveolata</taxon>
        <taxon>Ciliophora</taxon>
        <taxon>Intramacronucleata</taxon>
        <taxon>Oligohymenophorea</taxon>
        <taxon>Peniculida</taxon>
        <taxon>Parameciidae</taxon>
        <taxon>Paramecium</taxon>
    </lineage>
</organism>
<comment type="caution">
    <text evidence="1">The sequence shown here is derived from an EMBL/GenBank/DDBJ whole genome shotgun (WGS) entry which is preliminary data.</text>
</comment>
<keyword evidence="2" id="KW-1185">Reference proteome</keyword>
<gene>
    <name evidence="1" type="ORF">POCTA_138.1.T0700114</name>
</gene>
<dbReference type="OMA" id="VIRINQY"/>
<protein>
    <submittedName>
        <fullName evidence="1">Uncharacterized protein</fullName>
    </submittedName>
</protein>
<name>A0A8S1VLF7_PAROT</name>
<proteinExistence type="predicted"/>
<evidence type="ECO:0000313" key="1">
    <source>
        <dbReference type="EMBL" id="CAD8178070.1"/>
    </source>
</evidence>
<reference evidence="1" key="1">
    <citation type="submission" date="2021-01" db="EMBL/GenBank/DDBJ databases">
        <authorList>
            <consortium name="Genoscope - CEA"/>
            <person name="William W."/>
        </authorList>
    </citation>
    <scope>NUCLEOTIDE SEQUENCE</scope>
</reference>
<accession>A0A8S1VLF7</accession>